<reference evidence="3 4" key="1">
    <citation type="submission" date="2020-01" db="EMBL/GenBank/DDBJ databases">
        <title>Polyphasic characterisation and genomic insights into a novel alkali tolerant bacterium VR-M41.</title>
        <authorList>
            <person name="Vemuluri V.R."/>
        </authorList>
    </citation>
    <scope>NUCLEOTIDE SEQUENCE [LARGE SCALE GENOMIC DNA]</scope>
    <source>
        <strain evidence="3 4">VR-M41</strain>
    </source>
</reference>
<gene>
    <name evidence="3" type="ORF">GYN08_12490</name>
</gene>
<dbReference type="Pfam" id="PF00395">
    <property type="entry name" value="SLH"/>
    <property type="match status" value="2"/>
</dbReference>
<evidence type="ECO:0000313" key="3">
    <source>
        <dbReference type="EMBL" id="NGZ76138.1"/>
    </source>
</evidence>
<accession>A0ABX0F746</accession>
<sequence>MKAKFRSFMSLLLVAALVITLIPGGLARAAEVTTSFFNPDNKDLRESSQYRLDNSAGTDKMLDRNKAYKVTSGNLTITGSYMKVAGSSLSAEVQQLNLVNGTWVPDNAKVAPGSITLSGSSNESRFSSNVTLYSGMNMITFSGQQGSLTRSETFYVLFDEVPYTLNLQALGDTQPITLNEGAQVVIAAEKITLQGNAQNITKATVQLNGGTVQSTSLLQDGTFFSPELTLKAGLNDLQVVIENGSNTVKSNYKLYYYNKDNPFTELGIRDASDSSAKALSLLNAELPVWTSTAAPVYVGQILIPDNGKDFAVDGTIVFDLPASGTGGIEAQVVGTEAVIPGTSSSMPSYRLVNFQSKTAVPFETTAAGAVEEPTQHHKLTLTYGGTTYKVERQVNYTYKPGQIVIDNLYYLPDYVPGDAKTAASRVALNGAKVSKSDFYIEVDTNSAPGSLELIAKYLPTSKTPIQVELIGPINSDPTKLIYRITNFQNGSQTVRFMYSGSSYYRDVKIAYTSQSYIYVENLQDGQTYEMNSKAATDVPVKGEYIGFNLTSANFDARLYVNGVEESASAADGGSVPGFLNDVKSDGKFSFNLRVSAANGPLVFGENRIVMTGTAKNADGTGREIRKEMRIYIVDTNVSNVSNFQPAKADGRVSMPDMDEIKDNTFMTQFFNLTTDFIYNNSKYTTSLKEHDLIARGNGAETLSISQGTNVLFTAAIPDTPGTTSSTFVYNKQNLKYTIVGSQDNFVLRVEGLSIETPGSYFYTFNLINKTGAKTSQKIEVVREVSAYRLLSPQPSVDGKYVVTRNYIHFDIEAEGAKGVKIGKDSAIPRPDLGPNRFTYDFVGLKQDKNTTIKFTIDQVGKPITGSVDVYYTGTVAVDASYMAPKVANKYTVFNKGLQLSFPKGTVLESKTNTGIAKYYPDTKLLFGIADPRDGVVERRNDYGNLIGFPGTGVSAEETNLKSWSIPDEYLLRFNSVENTRNFGLVSNVYWVSGGMGERGNQGDTSYIPPTNGIAPYSAVGLFGDSAMSSERIVKPTQRGELTLSYDKNVVDEVGSTITVFHYGPDRQWENVGGEVNSKAHTITVPFDEFGYYKVVKLSRGYSDITNHGWARNILNGMYAKGLMNNLRFEQFGTDDQTTRGEFATLLVKGLQLPINSDNKQTFVDLVPGAKSTTWSYDYIETAARAGIVTGLTDGVFAPDQPLTREQAAVMIARALKLKTGTNDDKLKAAAAKAFVDSVKADTYALPSIMAVNSAKIMTGSAVAVPGQKKASYNFNPKSNLTRAEAAKIAVSLLQKSTGVFPKNFG</sequence>
<dbReference type="PROSITE" id="PS51272">
    <property type="entry name" value="SLH"/>
    <property type="match status" value="3"/>
</dbReference>
<proteinExistence type="predicted"/>
<feature type="domain" description="SLH" evidence="2">
    <location>
        <begin position="1231"/>
        <end position="1303"/>
    </location>
</feature>
<protein>
    <submittedName>
        <fullName evidence="3">S-layer homology domain-containing protein</fullName>
    </submittedName>
</protein>
<keyword evidence="1" id="KW-0732">Signal</keyword>
<feature type="domain" description="SLH" evidence="2">
    <location>
        <begin position="1162"/>
        <end position="1225"/>
    </location>
</feature>
<dbReference type="InterPro" id="IPR001119">
    <property type="entry name" value="SLH_dom"/>
</dbReference>
<dbReference type="PANTHER" id="PTHR43308:SF5">
    <property type="entry name" value="S-LAYER PROTEIN _ PEPTIDOGLYCAN ENDO-BETA-N-ACETYLGLUCOSAMINIDASE"/>
    <property type="match status" value="1"/>
</dbReference>
<dbReference type="PANTHER" id="PTHR43308">
    <property type="entry name" value="OUTER MEMBRANE PROTEIN ALPHA-RELATED"/>
    <property type="match status" value="1"/>
</dbReference>
<feature type="chain" id="PRO_5047504430" evidence="1">
    <location>
        <begin position="30"/>
        <end position="1305"/>
    </location>
</feature>
<dbReference type="Gene3D" id="2.60.40.10">
    <property type="entry name" value="Immunoglobulins"/>
    <property type="match status" value="1"/>
</dbReference>
<feature type="domain" description="SLH" evidence="2">
    <location>
        <begin position="1097"/>
        <end position="1160"/>
    </location>
</feature>
<evidence type="ECO:0000313" key="4">
    <source>
        <dbReference type="Proteomes" id="UP000800303"/>
    </source>
</evidence>
<evidence type="ECO:0000256" key="1">
    <source>
        <dbReference type="SAM" id="SignalP"/>
    </source>
</evidence>
<dbReference type="EMBL" id="JAAFGS010000004">
    <property type="protein sequence ID" value="NGZ76138.1"/>
    <property type="molecule type" value="Genomic_DNA"/>
</dbReference>
<name>A0ABX0F746_9BACL</name>
<feature type="signal peptide" evidence="1">
    <location>
        <begin position="1"/>
        <end position="29"/>
    </location>
</feature>
<dbReference type="RefSeq" id="WP_166274683.1">
    <property type="nucleotide sequence ID" value="NZ_JAAFGS010000004.1"/>
</dbReference>
<dbReference type="InterPro" id="IPR051465">
    <property type="entry name" value="Cell_Envelope_Struct_Comp"/>
</dbReference>
<comment type="caution">
    <text evidence="3">The sequence shown here is derived from an EMBL/GenBank/DDBJ whole genome shotgun (WGS) entry which is preliminary data.</text>
</comment>
<dbReference type="Proteomes" id="UP000800303">
    <property type="component" value="Unassembled WGS sequence"/>
</dbReference>
<organism evidence="3 4">
    <name type="scientific">Saccharibacillus alkalitolerans</name>
    <dbReference type="NCBI Taxonomy" id="2705290"/>
    <lineage>
        <taxon>Bacteria</taxon>
        <taxon>Bacillati</taxon>
        <taxon>Bacillota</taxon>
        <taxon>Bacilli</taxon>
        <taxon>Bacillales</taxon>
        <taxon>Paenibacillaceae</taxon>
        <taxon>Saccharibacillus</taxon>
    </lineage>
</organism>
<evidence type="ECO:0000259" key="2">
    <source>
        <dbReference type="PROSITE" id="PS51272"/>
    </source>
</evidence>
<keyword evidence="4" id="KW-1185">Reference proteome</keyword>
<dbReference type="InterPro" id="IPR013783">
    <property type="entry name" value="Ig-like_fold"/>
</dbReference>